<protein>
    <submittedName>
        <fullName evidence="8">Uncharacterized protein</fullName>
    </submittedName>
</protein>
<comment type="similarity">
    <text evidence="2">Belongs to the acetate uptake transporter (AceTr) (TC 2.A.96) family.</text>
</comment>
<dbReference type="PANTHER" id="PTHR31123">
    <property type="entry name" value="ACCUMULATION OF DYADS PROTEIN 2-RELATED"/>
    <property type="match status" value="1"/>
</dbReference>
<dbReference type="EMBL" id="CP034204">
    <property type="protein sequence ID" value="QBZ54503.1"/>
    <property type="molecule type" value="Genomic_DNA"/>
</dbReference>
<feature type="compositionally biased region" description="Low complexity" evidence="6">
    <location>
        <begin position="97"/>
        <end position="115"/>
    </location>
</feature>
<feature type="region of interest" description="Disordered" evidence="6">
    <location>
        <begin position="95"/>
        <end position="122"/>
    </location>
</feature>
<dbReference type="PANTHER" id="PTHR31123:SF1">
    <property type="entry name" value="ACCUMULATION OF DYADS PROTEIN 2-RELATED"/>
    <property type="match status" value="1"/>
</dbReference>
<dbReference type="Pfam" id="PF01184">
    <property type="entry name" value="Gpr1_Fun34_YaaH"/>
    <property type="match status" value="1"/>
</dbReference>
<feature type="transmembrane region" description="Helical" evidence="7">
    <location>
        <begin position="179"/>
        <end position="196"/>
    </location>
</feature>
<evidence type="ECO:0000256" key="5">
    <source>
        <dbReference type="ARBA" id="ARBA00023136"/>
    </source>
</evidence>
<feature type="transmembrane region" description="Helical" evidence="7">
    <location>
        <begin position="277"/>
        <end position="295"/>
    </location>
</feature>
<feature type="transmembrane region" description="Helical" evidence="7">
    <location>
        <begin position="301"/>
        <end position="320"/>
    </location>
</feature>
<dbReference type="GO" id="GO:0005886">
    <property type="term" value="C:plasma membrane"/>
    <property type="evidence" value="ECO:0007669"/>
    <property type="project" value="TreeGrafter"/>
</dbReference>
<organism evidence="8 9">
    <name type="scientific">Pyricularia oryzae</name>
    <name type="common">Rice blast fungus</name>
    <name type="synonym">Magnaporthe oryzae</name>
    <dbReference type="NCBI Taxonomy" id="318829"/>
    <lineage>
        <taxon>Eukaryota</taxon>
        <taxon>Fungi</taxon>
        <taxon>Dikarya</taxon>
        <taxon>Ascomycota</taxon>
        <taxon>Pezizomycotina</taxon>
        <taxon>Sordariomycetes</taxon>
        <taxon>Sordariomycetidae</taxon>
        <taxon>Magnaporthales</taxon>
        <taxon>Pyriculariaceae</taxon>
        <taxon>Pyricularia</taxon>
    </lineage>
</organism>
<evidence type="ECO:0000256" key="2">
    <source>
        <dbReference type="ARBA" id="ARBA00005587"/>
    </source>
</evidence>
<comment type="subcellular location">
    <subcellularLocation>
        <location evidence="1">Membrane</location>
        <topology evidence="1">Multi-pass membrane protein</topology>
    </subcellularLocation>
</comment>
<evidence type="ECO:0000256" key="6">
    <source>
        <dbReference type="SAM" id="MobiDB-lite"/>
    </source>
</evidence>
<evidence type="ECO:0000256" key="4">
    <source>
        <dbReference type="ARBA" id="ARBA00022989"/>
    </source>
</evidence>
<gene>
    <name evidence="8" type="ORF">PoMZ_10203</name>
</gene>
<evidence type="ECO:0000256" key="7">
    <source>
        <dbReference type="SAM" id="Phobius"/>
    </source>
</evidence>
<accession>A0A4P7MX29</accession>
<evidence type="ECO:0000256" key="3">
    <source>
        <dbReference type="ARBA" id="ARBA00022692"/>
    </source>
</evidence>
<name>A0A4P7MX29_PYROR</name>
<evidence type="ECO:0000313" key="9">
    <source>
        <dbReference type="Proteomes" id="UP000294847"/>
    </source>
</evidence>
<keyword evidence="3 7" id="KW-0812">Transmembrane</keyword>
<evidence type="ECO:0000256" key="1">
    <source>
        <dbReference type="ARBA" id="ARBA00004141"/>
    </source>
</evidence>
<feature type="transmembrane region" description="Helical" evidence="7">
    <location>
        <begin position="208"/>
        <end position="227"/>
    </location>
</feature>
<keyword evidence="5 7" id="KW-0472">Membrane</keyword>
<sequence length="393" mass="41837">MPNFARFTRQPEPTRDCLYLFIYRLLQSFHYHRDLPGSLQKISMATEGGHRSSSPDTPDFKRHFSITAHDEALISEAARRAKMAAIEITSTFDNTPASSGCASTSGATAGGQSTTRPTSSAASGGVMEAIATFKQDTPSVAPRDAATNTITNANTNTNTDTNITTQQPQHEGRKLPNPTPLGLCAFALTTFVLSCINVNARGVHVPHIAVPLALGYGGLVQLLAGMWEMAAGNAFGATALSSYGGFWIAYGILLTPGFGVLGPGGTYDDDGAIESSALGIFLAGWFVFSVVLTLLTLRSNLALFSMFLTLDLTFLMLAVAEFASSDGSGEAAAVLARAGGAFGLVTAFLAWYNAFAGLVDDSNFFCTIPVYHFPWSEKAKGIRNRQKTEREMV</sequence>
<feature type="region of interest" description="Disordered" evidence="6">
    <location>
        <begin position="150"/>
        <end position="174"/>
    </location>
</feature>
<dbReference type="NCBIfam" id="NF038013">
    <property type="entry name" value="AceTr_1"/>
    <property type="match status" value="1"/>
</dbReference>
<dbReference type="AlphaFoldDB" id="A0A4P7MX29"/>
<dbReference type="Proteomes" id="UP000294847">
    <property type="component" value="Chromosome 1"/>
</dbReference>
<dbReference type="InterPro" id="IPR000791">
    <property type="entry name" value="Gpr1/Fun34/SatP-like"/>
</dbReference>
<feature type="compositionally biased region" description="Low complexity" evidence="6">
    <location>
        <begin position="150"/>
        <end position="165"/>
    </location>
</feature>
<evidence type="ECO:0000313" key="8">
    <source>
        <dbReference type="EMBL" id="QBZ54503.1"/>
    </source>
</evidence>
<proteinExistence type="inferred from homology"/>
<reference evidence="8 9" key="1">
    <citation type="journal article" date="2019" name="Mol. Biol. Evol.">
        <title>Blast fungal genomes show frequent chromosomal changes, gene gains and losses, and effector gene turnover.</title>
        <authorList>
            <person name="Gomez Luciano L.B."/>
            <person name="Jason Tsai I."/>
            <person name="Chuma I."/>
            <person name="Tosa Y."/>
            <person name="Chen Y.H."/>
            <person name="Li J.Y."/>
            <person name="Li M.Y."/>
            <person name="Jade Lu M.Y."/>
            <person name="Nakayashiki H."/>
            <person name="Li W.H."/>
        </authorList>
    </citation>
    <scope>NUCLEOTIDE SEQUENCE [LARGE SCALE GENOMIC DNA]</scope>
    <source>
        <strain evidence="8">MZ5-1-6</strain>
    </source>
</reference>
<dbReference type="InterPro" id="IPR051633">
    <property type="entry name" value="AceTr"/>
</dbReference>
<dbReference type="GO" id="GO:0015123">
    <property type="term" value="F:acetate transmembrane transporter activity"/>
    <property type="evidence" value="ECO:0007669"/>
    <property type="project" value="TreeGrafter"/>
</dbReference>
<keyword evidence="4 7" id="KW-1133">Transmembrane helix</keyword>
<feature type="transmembrane region" description="Helical" evidence="7">
    <location>
        <begin position="247"/>
        <end position="265"/>
    </location>
</feature>
<feature type="transmembrane region" description="Helical" evidence="7">
    <location>
        <begin position="332"/>
        <end position="352"/>
    </location>
</feature>